<comment type="subcellular location">
    <subcellularLocation>
        <location evidence="1">Nucleus</location>
    </subcellularLocation>
</comment>
<organism evidence="5 6">
    <name type="scientific">Schizosaccharomyces osmophilus</name>
    <dbReference type="NCBI Taxonomy" id="2545709"/>
    <lineage>
        <taxon>Eukaryota</taxon>
        <taxon>Fungi</taxon>
        <taxon>Dikarya</taxon>
        <taxon>Ascomycota</taxon>
        <taxon>Taphrinomycotina</taxon>
        <taxon>Schizosaccharomycetes</taxon>
        <taxon>Schizosaccharomycetales</taxon>
        <taxon>Schizosaccharomycetaceae</taxon>
        <taxon>Schizosaccharomyces</taxon>
    </lineage>
</organism>
<evidence type="ECO:0000256" key="3">
    <source>
        <dbReference type="ARBA" id="ARBA00023242"/>
    </source>
</evidence>
<evidence type="ECO:0000313" key="5">
    <source>
        <dbReference type="EMBL" id="WBW75379.1"/>
    </source>
</evidence>
<dbReference type="KEGG" id="som:SOMG_04259"/>
<evidence type="ECO:0000313" key="6">
    <source>
        <dbReference type="Proteomes" id="UP001212411"/>
    </source>
</evidence>
<feature type="region of interest" description="Disordered" evidence="4">
    <location>
        <begin position="280"/>
        <end position="303"/>
    </location>
</feature>
<keyword evidence="3" id="KW-0539">Nucleus</keyword>
<evidence type="ECO:0000256" key="1">
    <source>
        <dbReference type="ARBA" id="ARBA00004123"/>
    </source>
</evidence>
<dbReference type="GO" id="GO:0071013">
    <property type="term" value="C:catalytic step 2 spliceosome"/>
    <property type="evidence" value="ECO:0007669"/>
    <property type="project" value="TreeGrafter"/>
</dbReference>
<sequence>MSLTKSSNEGYQIIKKGNKQNRSEIKPIAIEEDDYIEGLNSIIQKTYFPDLPRMKADVEGSGYGFENDVNQDRNDAVHKQVALLPKNDHLVQKLKHNSQDLTLADYQTKFTSEDNASFSELFNNEKDTRNDLLQKHYGMKLDEKLIGAASSSTTKLQPRNAIAWKERPNAIHSWDSKQRNSLTFYPQTSEHSAVTKARSQHQKIISSSTRLDDEFLKKANQPSLEPLPEPAINRREASINGYPLIGSNYGGASGKSSTNFYIPETSRREKLHDNQLQNLKSQSNMPSTSFYSGEHTSATSTKLPSRLSTLTPAARRLVAQSYLTTPNRESPLRRRLTTASIPKFSWTPTPRTKNPATIKRV</sequence>
<dbReference type="PANTHER" id="PTHR12940:SF0">
    <property type="entry name" value="SPLICING FACTOR ESS-2 HOMOLOG"/>
    <property type="match status" value="1"/>
</dbReference>
<dbReference type="InterPro" id="IPR019148">
    <property type="entry name" value="Nuclear_protein_DGCR14_ESS-2"/>
</dbReference>
<reference evidence="5 6" key="1">
    <citation type="journal article" date="2023" name="G3 (Bethesda)">
        <title>A high-quality reference genome for the fission yeast Schizosaccharomyces osmophilus.</title>
        <authorList>
            <person name="Jia G.S."/>
            <person name="Zhang W.C."/>
            <person name="Liang Y."/>
            <person name="Liu X.H."/>
            <person name="Rhind N."/>
            <person name="Pidoux A."/>
            <person name="Brysch-Herzberg M."/>
            <person name="Du L.L."/>
        </authorList>
    </citation>
    <scope>NUCLEOTIDE SEQUENCE [LARGE SCALE GENOMIC DNA]</scope>
    <source>
        <strain evidence="5 6">CBS 15793</strain>
    </source>
</reference>
<dbReference type="EMBL" id="CP115613">
    <property type="protein sequence ID" value="WBW75379.1"/>
    <property type="molecule type" value="Genomic_DNA"/>
</dbReference>
<evidence type="ECO:0000256" key="2">
    <source>
        <dbReference type="ARBA" id="ARBA00009072"/>
    </source>
</evidence>
<dbReference type="RefSeq" id="XP_056039622.1">
    <property type="nucleotide sequence ID" value="XM_056183046.1"/>
</dbReference>
<evidence type="ECO:0000256" key="4">
    <source>
        <dbReference type="SAM" id="MobiDB-lite"/>
    </source>
</evidence>
<dbReference type="PANTHER" id="PTHR12940">
    <property type="entry name" value="ES-2 PROTEIN - RELATED"/>
    <property type="match status" value="1"/>
</dbReference>
<comment type="similarity">
    <text evidence="2">Belongs to the ESS2 family.</text>
</comment>
<accession>A0AAF0AZS0</accession>
<keyword evidence="6" id="KW-1185">Reference proteome</keyword>
<gene>
    <name evidence="5" type="primary">bis1</name>
    <name evidence="5" type="ORF">SOMG_04259</name>
</gene>
<proteinExistence type="inferred from homology"/>
<dbReference type="Pfam" id="PF09751">
    <property type="entry name" value="Es2"/>
    <property type="match status" value="1"/>
</dbReference>
<dbReference type="GeneID" id="80877735"/>
<dbReference type="AlphaFoldDB" id="A0AAF0AZS0"/>
<protein>
    <submittedName>
        <fullName evidence="5">Splicing factor Bis1</fullName>
    </submittedName>
</protein>
<name>A0AAF0AZS0_9SCHI</name>
<dbReference type="Proteomes" id="UP001212411">
    <property type="component" value="Chromosome 3"/>
</dbReference>